<dbReference type="Pfam" id="PF05348">
    <property type="entry name" value="UMP1"/>
    <property type="match status" value="1"/>
</dbReference>
<evidence type="ECO:0000256" key="2">
    <source>
        <dbReference type="ARBA" id="ARBA00043974"/>
    </source>
</evidence>
<dbReference type="GO" id="GO:0005737">
    <property type="term" value="C:cytoplasm"/>
    <property type="evidence" value="ECO:0007669"/>
    <property type="project" value="TreeGrafter"/>
</dbReference>
<evidence type="ECO:0000313" key="4">
    <source>
        <dbReference type="Proteomes" id="UP000694388"/>
    </source>
</evidence>
<keyword evidence="1" id="KW-0143">Chaperone</keyword>
<dbReference type="Proteomes" id="UP000694388">
    <property type="component" value="Unplaced"/>
</dbReference>
<evidence type="ECO:0000313" key="3">
    <source>
        <dbReference type="Ensembl" id="ENSEBUP00000026975.1"/>
    </source>
</evidence>
<sequence length="141" mass="15333">MSLLGPRTGGAELEGRVTVPGSSEYGVHDTLRFGFTSTLSQIKNSHPLEASERLYSNPELMAGLAELRVTQGLHAPLRLLNELKITHKAGRFPCLNSSGIGTATVLGADERIGFEDFLNDPETSELMGEPHVMIERAFKLN</sequence>
<proteinExistence type="inferred from homology"/>
<organism evidence="3 4">
    <name type="scientific">Eptatretus burgeri</name>
    <name type="common">Inshore hagfish</name>
    <dbReference type="NCBI Taxonomy" id="7764"/>
    <lineage>
        <taxon>Eukaryota</taxon>
        <taxon>Metazoa</taxon>
        <taxon>Chordata</taxon>
        <taxon>Craniata</taxon>
        <taxon>Vertebrata</taxon>
        <taxon>Cyclostomata</taxon>
        <taxon>Myxini</taxon>
        <taxon>Myxiniformes</taxon>
        <taxon>Myxinidae</taxon>
        <taxon>Eptatretinae</taxon>
        <taxon>Eptatretus</taxon>
    </lineage>
</organism>
<dbReference type="PANTHER" id="PTHR12828:SF3">
    <property type="entry name" value="PROTEASOME MATURATION PROTEIN"/>
    <property type="match status" value="1"/>
</dbReference>
<dbReference type="PANTHER" id="PTHR12828">
    <property type="entry name" value="PROTEASOME MATURATION PROTEIN UMP1"/>
    <property type="match status" value="1"/>
</dbReference>
<comment type="similarity">
    <text evidence="2">Belongs to the POMP/UMP1 family.</text>
</comment>
<dbReference type="OMA" id="HADMEKK"/>
<dbReference type="GO" id="GO:0043248">
    <property type="term" value="P:proteasome assembly"/>
    <property type="evidence" value="ECO:0007669"/>
    <property type="project" value="InterPro"/>
</dbReference>
<accession>A0A8C4RBB3</accession>
<keyword evidence="4" id="KW-1185">Reference proteome</keyword>
<dbReference type="Ensembl" id="ENSEBUT00000027551.1">
    <property type="protein sequence ID" value="ENSEBUP00000026975.1"/>
    <property type="gene ID" value="ENSEBUG00000016588.1"/>
</dbReference>
<protein>
    <submittedName>
        <fullName evidence="3">Proteasome maturation protein</fullName>
    </submittedName>
</protein>
<dbReference type="GO" id="GO:0005634">
    <property type="term" value="C:nucleus"/>
    <property type="evidence" value="ECO:0007669"/>
    <property type="project" value="TreeGrafter"/>
</dbReference>
<dbReference type="InterPro" id="IPR008012">
    <property type="entry name" value="Ump1"/>
</dbReference>
<reference evidence="3" key="2">
    <citation type="submission" date="2025-09" db="UniProtKB">
        <authorList>
            <consortium name="Ensembl"/>
        </authorList>
    </citation>
    <scope>IDENTIFICATION</scope>
</reference>
<dbReference type="AlphaFoldDB" id="A0A8C4RBB3"/>
<evidence type="ECO:0000256" key="1">
    <source>
        <dbReference type="ARBA" id="ARBA00023186"/>
    </source>
</evidence>
<reference evidence="3" key="1">
    <citation type="submission" date="2025-08" db="UniProtKB">
        <authorList>
            <consortium name="Ensembl"/>
        </authorList>
    </citation>
    <scope>IDENTIFICATION</scope>
</reference>
<name>A0A8C4RBB3_EPTBU</name>
<dbReference type="GeneTree" id="ENSGT00390000010734"/>